<dbReference type="RefSeq" id="WP_024752040.1">
    <property type="nucleotide sequence ID" value="NZ_CDNC01000023.1"/>
</dbReference>
<keyword evidence="1" id="KW-0812">Transmembrane</keyword>
<evidence type="ECO:0000256" key="1">
    <source>
        <dbReference type="SAM" id="Phobius"/>
    </source>
</evidence>
<proteinExistence type="predicted"/>
<keyword evidence="4" id="KW-1185">Reference proteome</keyword>
<protein>
    <submittedName>
        <fullName evidence="2">Uncharacterized protein</fullName>
    </submittedName>
</protein>
<dbReference type="EMBL" id="CP042817">
    <property type="protein sequence ID" value="QEJ99249.1"/>
    <property type="molecule type" value="Genomic_DNA"/>
</dbReference>
<evidence type="ECO:0000313" key="4">
    <source>
        <dbReference type="Proteomes" id="UP000042527"/>
    </source>
</evidence>
<reference evidence="3 5" key="3">
    <citation type="submission" date="2019-08" db="EMBL/GenBank/DDBJ databases">
        <authorList>
            <person name="Kuhnert P."/>
        </authorList>
    </citation>
    <scope>NUCLEOTIDE SEQUENCE [LARGE SCALE GENOMIC DNA]</scope>
    <source>
        <strain evidence="3 5">B36.5</strain>
    </source>
</reference>
<evidence type="ECO:0000313" key="3">
    <source>
        <dbReference type="EMBL" id="QEJ99249.1"/>
    </source>
</evidence>
<reference evidence="4" key="2">
    <citation type="submission" date="2015-01" db="EMBL/GenBank/DDBJ databases">
        <authorList>
            <person name="Manzoor Shahid"/>
            <person name="Zubair Saima"/>
        </authorList>
    </citation>
    <scope>NUCLEOTIDE SEQUENCE [LARGE SCALE GENOMIC DNA]</scope>
    <source>
        <strain evidence="4">V1</strain>
    </source>
</reference>
<feature type="transmembrane region" description="Helical" evidence="1">
    <location>
        <begin position="118"/>
        <end position="136"/>
    </location>
</feature>
<dbReference type="OrthoDB" id="359848at2"/>
<dbReference type="EMBL" id="CDNC01000023">
    <property type="protein sequence ID" value="CEM62251.1"/>
    <property type="molecule type" value="Genomic_DNA"/>
</dbReference>
<reference evidence="2" key="1">
    <citation type="submission" date="2015-01" db="EMBL/GenBank/DDBJ databases">
        <authorList>
            <person name="Xiang T."/>
            <person name="Song Y."/>
            <person name="Huang L."/>
            <person name="Wang B."/>
            <person name="Wu P."/>
        </authorList>
    </citation>
    <scope>NUCLEOTIDE SEQUENCE [LARGE SCALE GENOMIC DNA]</scope>
    <source>
        <strain evidence="2">V1</strain>
    </source>
</reference>
<dbReference type="Proteomes" id="UP000042527">
    <property type="component" value="Unassembled WGS sequence"/>
</dbReference>
<feature type="transmembrane region" description="Helical" evidence="1">
    <location>
        <begin position="65"/>
        <end position="84"/>
    </location>
</feature>
<sequence length="179" mass="20214">MFFLFVFSVSIIFLWGVGTERLYIQAGSSKGILLGVIRPLIASCLSLILCSGLIFWVLIPLKLNFTIPIFIGLITYLCIFLLDLGLHNFIQQRVPEEKLFIYGTVFLCLYTAENLLHAVYLCIAVNVSLLVCSVILHAIKERIYQGYASKDWKTAPLLLISMGFIAMAFYATDVLWSFL</sequence>
<keyword evidence="1" id="KW-0472">Membrane</keyword>
<feature type="transmembrane region" description="Helical" evidence="1">
    <location>
        <begin position="6"/>
        <end position="24"/>
    </location>
</feature>
<gene>
    <name evidence="3" type="ORF">FUT82_15490</name>
    <name evidence="2" type="ORF">TPHV1_30146</name>
</gene>
<evidence type="ECO:0000313" key="2">
    <source>
        <dbReference type="EMBL" id="CEM62251.1"/>
    </source>
</evidence>
<organism evidence="2 4">
    <name type="scientific">Treponema phagedenis</name>
    <dbReference type="NCBI Taxonomy" id="162"/>
    <lineage>
        <taxon>Bacteria</taxon>
        <taxon>Pseudomonadati</taxon>
        <taxon>Spirochaetota</taxon>
        <taxon>Spirochaetia</taxon>
        <taxon>Spirochaetales</taxon>
        <taxon>Treponemataceae</taxon>
        <taxon>Treponema</taxon>
    </lineage>
</organism>
<feature type="transmembrane region" description="Helical" evidence="1">
    <location>
        <begin position="157"/>
        <end position="178"/>
    </location>
</feature>
<accession>A0A0B7GZY5</accession>
<evidence type="ECO:0000313" key="5">
    <source>
        <dbReference type="Proteomes" id="UP000323594"/>
    </source>
</evidence>
<keyword evidence="1" id="KW-1133">Transmembrane helix</keyword>
<name>A0A0B7GZY5_TREPH</name>
<dbReference type="GeneID" id="57752117"/>
<feature type="transmembrane region" description="Helical" evidence="1">
    <location>
        <begin position="36"/>
        <end position="59"/>
    </location>
</feature>
<dbReference type="Proteomes" id="UP000323594">
    <property type="component" value="Chromosome"/>
</dbReference>
<dbReference type="AlphaFoldDB" id="A0A0B7GZY5"/>